<accession>A0A8J6LCK2</accession>
<organism evidence="2 3">
    <name type="scientific">Tenebrio molitor</name>
    <name type="common">Yellow mealworm beetle</name>
    <dbReference type="NCBI Taxonomy" id="7067"/>
    <lineage>
        <taxon>Eukaryota</taxon>
        <taxon>Metazoa</taxon>
        <taxon>Ecdysozoa</taxon>
        <taxon>Arthropoda</taxon>
        <taxon>Hexapoda</taxon>
        <taxon>Insecta</taxon>
        <taxon>Pterygota</taxon>
        <taxon>Neoptera</taxon>
        <taxon>Endopterygota</taxon>
        <taxon>Coleoptera</taxon>
        <taxon>Polyphaga</taxon>
        <taxon>Cucujiformia</taxon>
        <taxon>Tenebrionidae</taxon>
        <taxon>Tenebrio</taxon>
    </lineage>
</organism>
<protein>
    <submittedName>
        <fullName evidence="2">Uncharacterized protein</fullName>
    </submittedName>
</protein>
<sequence>MFATLILITTLGTSLAGYAGSSSNDVSSGYGYGYSGSYSGNGGNIPPPSIPNIPNFDFGGLLNGYFDSFKKYHEHFINTPGPYSYAITSSTSNAKVQAQSSITFVDNRRLQQQAAQAAAQNPGYAAGFSTYGAPQGGSYSGGAGDGGAAVRGSYNGGAGDGGAAVASASLGPQGGYQTAAVYPENPNAPNIFSRFGETSGGDGTYGVFTSSVSSSSNVDGKPQNFHRASTTINDNGKISTYTVKNP</sequence>
<reference evidence="2" key="1">
    <citation type="journal article" date="2020" name="J Insects Food Feed">
        <title>The yellow mealworm (Tenebrio molitor) genome: a resource for the emerging insects as food and feed industry.</title>
        <authorList>
            <person name="Eriksson T."/>
            <person name="Andere A."/>
            <person name="Kelstrup H."/>
            <person name="Emery V."/>
            <person name="Picard C."/>
        </authorList>
    </citation>
    <scope>NUCLEOTIDE SEQUENCE</scope>
    <source>
        <strain evidence="2">Stoneville</strain>
        <tissue evidence="2">Whole head</tissue>
    </source>
</reference>
<comment type="caution">
    <text evidence="2">The sequence shown here is derived from an EMBL/GenBank/DDBJ whole genome shotgun (WGS) entry which is preliminary data.</text>
</comment>
<evidence type="ECO:0000313" key="3">
    <source>
        <dbReference type="Proteomes" id="UP000719412"/>
    </source>
</evidence>
<dbReference type="EMBL" id="JABDTM020022726">
    <property type="protein sequence ID" value="KAH0815707.1"/>
    <property type="molecule type" value="Genomic_DNA"/>
</dbReference>
<evidence type="ECO:0000256" key="1">
    <source>
        <dbReference type="SAM" id="SignalP"/>
    </source>
</evidence>
<evidence type="ECO:0000313" key="2">
    <source>
        <dbReference type="EMBL" id="KAH0815707.1"/>
    </source>
</evidence>
<keyword evidence="1" id="KW-0732">Signal</keyword>
<dbReference type="Proteomes" id="UP000719412">
    <property type="component" value="Unassembled WGS sequence"/>
</dbReference>
<dbReference type="AlphaFoldDB" id="A0A8J6LCK2"/>
<proteinExistence type="predicted"/>
<feature type="chain" id="PRO_5035151254" evidence="1">
    <location>
        <begin position="17"/>
        <end position="246"/>
    </location>
</feature>
<reference evidence="2" key="2">
    <citation type="submission" date="2021-08" db="EMBL/GenBank/DDBJ databases">
        <authorList>
            <person name="Eriksson T."/>
        </authorList>
    </citation>
    <scope>NUCLEOTIDE SEQUENCE</scope>
    <source>
        <strain evidence="2">Stoneville</strain>
        <tissue evidence="2">Whole head</tissue>
    </source>
</reference>
<gene>
    <name evidence="2" type="ORF">GEV33_007088</name>
</gene>
<name>A0A8J6LCK2_TENMO</name>
<keyword evidence="3" id="KW-1185">Reference proteome</keyword>
<feature type="signal peptide" evidence="1">
    <location>
        <begin position="1"/>
        <end position="16"/>
    </location>
</feature>